<evidence type="ECO:0000256" key="2">
    <source>
        <dbReference type="SAM" id="Phobius"/>
    </source>
</evidence>
<sequence>MVELEIRTRRRRPWLRRLFSLLRWSGTLLVLVLAIPTPWGPPHLGVTVVSGQSMLPTYDPQELVVTWRADDYPVGTPIVYGIPAGQAGAGLNVVHRVVDTGPDGTHITQGDNNDHVDPWHPRNSDIRGKVVVHVPQGGRMLRILGSPLILAVLAGIMTAAAVLKRKDDEDPPDDSWRGPRRRKRHRRNTPRVMPIASRAVALAAVTGLVVTAVPARAADLGDIEAADLFASTTAASVAQNPVSYQQTLTSETATSYCATVVVTNHSAQAVQWEVSLNISQAPYNATTIASSYNATTVSFSATVWRVRGVDWNAALGAGQSYTWGYCANRPAGSLTDANASVSVTSSDPQSYCATVTVSTAAVNWVHWKVTIGHSTSGVTDPVYWLAAAPTNINNSATVSFDAGTGTWVVQGSGSNEYVKSGTDATFGYCAPTAAAAPYTDVTPTVTLSNQDSTSYCADVTVSTTSTTWIKWRATIDHTTPNLTAAVYWLNAAPTDLTNVSSVGFSATTGAWQAGGVAFNKLIKAGTPASWRFCAPKNTTGDIYTDATVSVSIASDWGAGYCTNVTVSTTSTDWITWRGTIDHTTPGVSASSYWLTSIPSSYYGVESISFTAGTGTWTFKGLSYNSQIKAGSPVTFGYCK</sequence>
<dbReference type="Proteomes" id="UP001499974">
    <property type="component" value="Unassembled WGS sequence"/>
</dbReference>
<evidence type="ECO:0000256" key="1">
    <source>
        <dbReference type="SAM" id="MobiDB-lite"/>
    </source>
</evidence>
<dbReference type="RefSeq" id="WP_345519609.1">
    <property type="nucleotide sequence ID" value="NZ_BAABKM010000002.1"/>
</dbReference>
<reference evidence="5" key="1">
    <citation type="journal article" date="2019" name="Int. J. Syst. Evol. Microbiol.">
        <title>The Global Catalogue of Microorganisms (GCM) 10K type strain sequencing project: providing services to taxonomists for standard genome sequencing and annotation.</title>
        <authorList>
            <consortium name="The Broad Institute Genomics Platform"/>
            <consortium name="The Broad Institute Genome Sequencing Center for Infectious Disease"/>
            <person name="Wu L."/>
            <person name="Ma J."/>
        </authorList>
    </citation>
    <scope>NUCLEOTIDE SEQUENCE [LARGE SCALE GENOMIC DNA]</scope>
    <source>
        <strain evidence="5">JCM 18531</strain>
    </source>
</reference>
<name>A0ABP8WUP5_9ACTN</name>
<evidence type="ECO:0000313" key="4">
    <source>
        <dbReference type="EMBL" id="GAA4695669.1"/>
    </source>
</evidence>
<feature type="transmembrane region" description="Helical" evidence="2">
    <location>
        <begin position="192"/>
        <end position="213"/>
    </location>
</feature>
<dbReference type="InterPro" id="IPR001919">
    <property type="entry name" value="CBD2"/>
</dbReference>
<dbReference type="PROSITE" id="PS51173">
    <property type="entry name" value="CBM2"/>
    <property type="match status" value="1"/>
</dbReference>
<feature type="transmembrane region" description="Helical" evidence="2">
    <location>
        <begin position="143"/>
        <end position="163"/>
    </location>
</feature>
<comment type="caution">
    <text evidence="4">The sequence shown here is derived from an EMBL/GenBank/DDBJ whole genome shotgun (WGS) entry which is preliminary data.</text>
</comment>
<dbReference type="CDD" id="cd06462">
    <property type="entry name" value="Peptidase_S24_S26"/>
    <property type="match status" value="1"/>
</dbReference>
<keyword evidence="2" id="KW-1133">Transmembrane helix</keyword>
<proteinExistence type="predicted"/>
<protein>
    <recommendedName>
        <fullName evidence="3">CBM2 domain-containing protein</fullName>
    </recommendedName>
</protein>
<keyword evidence="2" id="KW-0472">Membrane</keyword>
<dbReference type="InterPro" id="IPR008965">
    <property type="entry name" value="CBM2/CBM3_carb-bd_dom_sf"/>
</dbReference>
<accession>A0ABP8WUP5</accession>
<feature type="compositionally biased region" description="Basic residues" evidence="1">
    <location>
        <begin position="178"/>
        <end position="189"/>
    </location>
</feature>
<dbReference type="EMBL" id="BAABKM010000002">
    <property type="protein sequence ID" value="GAA4695669.1"/>
    <property type="molecule type" value="Genomic_DNA"/>
</dbReference>
<keyword evidence="5" id="KW-1185">Reference proteome</keyword>
<keyword evidence="2" id="KW-0812">Transmembrane</keyword>
<gene>
    <name evidence="4" type="ORF">GCM10023349_08670</name>
</gene>
<dbReference type="Gene3D" id="2.60.40.290">
    <property type="match status" value="2"/>
</dbReference>
<feature type="region of interest" description="Disordered" evidence="1">
    <location>
        <begin position="165"/>
        <end position="192"/>
    </location>
</feature>
<evidence type="ECO:0000259" key="3">
    <source>
        <dbReference type="PROSITE" id="PS51173"/>
    </source>
</evidence>
<feature type="transmembrane region" description="Helical" evidence="2">
    <location>
        <begin position="21"/>
        <end position="39"/>
    </location>
</feature>
<feature type="domain" description="CBM2" evidence="3">
    <location>
        <begin position="233"/>
        <end position="361"/>
    </location>
</feature>
<dbReference type="SUPFAM" id="SSF49384">
    <property type="entry name" value="Carbohydrate-binding domain"/>
    <property type="match status" value="2"/>
</dbReference>
<dbReference type="Pfam" id="PF00553">
    <property type="entry name" value="CBM_2"/>
    <property type="match status" value="1"/>
</dbReference>
<dbReference type="InterPro" id="IPR012291">
    <property type="entry name" value="CBM2_carb-bd_dom_sf"/>
</dbReference>
<evidence type="ECO:0000313" key="5">
    <source>
        <dbReference type="Proteomes" id="UP001499974"/>
    </source>
</evidence>
<organism evidence="4 5">
    <name type="scientific">Nocardioides conyzicola</name>
    <dbReference type="NCBI Taxonomy" id="1651781"/>
    <lineage>
        <taxon>Bacteria</taxon>
        <taxon>Bacillati</taxon>
        <taxon>Actinomycetota</taxon>
        <taxon>Actinomycetes</taxon>
        <taxon>Propionibacteriales</taxon>
        <taxon>Nocardioidaceae</taxon>
        <taxon>Nocardioides</taxon>
    </lineage>
</organism>